<evidence type="ECO:0000313" key="2">
    <source>
        <dbReference type="Proteomes" id="UP001283361"/>
    </source>
</evidence>
<sequence length="109" mass="11731">MSPFLSSGPVPFKPLLASNFQQRLGSHGQVPIVDRSPSLSEAEAVDKMSNQYSLIVLSDPVRLHLVAGTKVRGKPAVPSTSKRSVVGQIRFAGLVIRGNKSYKHHVLSA</sequence>
<protein>
    <submittedName>
        <fullName evidence="1">Uncharacterized protein</fullName>
    </submittedName>
</protein>
<reference evidence="1" key="1">
    <citation type="journal article" date="2023" name="G3 (Bethesda)">
        <title>A reference genome for the long-term kleptoplast-retaining sea slug Elysia crispata morphotype clarki.</title>
        <authorList>
            <person name="Eastman K.E."/>
            <person name="Pendleton A.L."/>
            <person name="Shaikh M.A."/>
            <person name="Suttiyut T."/>
            <person name="Ogas R."/>
            <person name="Tomko P."/>
            <person name="Gavelis G."/>
            <person name="Widhalm J.R."/>
            <person name="Wisecaver J.H."/>
        </authorList>
    </citation>
    <scope>NUCLEOTIDE SEQUENCE</scope>
    <source>
        <strain evidence="1">ECLA1</strain>
    </source>
</reference>
<proteinExistence type="predicted"/>
<organism evidence="1 2">
    <name type="scientific">Elysia crispata</name>
    <name type="common">lettuce slug</name>
    <dbReference type="NCBI Taxonomy" id="231223"/>
    <lineage>
        <taxon>Eukaryota</taxon>
        <taxon>Metazoa</taxon>
        <taxon>Spiralia</taxon>
        <taxon>Lophotrochozoa</taxon>
        <taxon>Mollusca</taxon>
        <taxon>Gastropoda</taxon>
        <taxon>Heterobranchia</taxon>
        <taxon>Euthyneura</taxon>
        <taxon>Panpulmonata</taxon>
        <taxon>Sacoglossa</taxon>
        <taxon>Placobranchoidea</taxon>
        <taxon>Plakobranchidae</taxon>
        <taxon>Elysia</taxon>
    </lineage>
</organism>
<keyword evidence="2" id="KW-1185">Reference proteome</keyword>
<dbReference type="Proteomes" id="UP001283361">
    <property type="component" value="Unassembled WGS sequence"/>
</dbReference>
<comment type="caution">
    <text evidence="1">The sequence shown here is derived from an EMBL/GenBank/DDBJ whole genome shotgun (WGS) entry which is preliminary data.</text>
</comment>
<dbReference type="EMBL" id="JAWDGP010000590">
    <property type="protein sequence ID" value="KAK3799268.1"/>
    <property type="molecule type" value="Genomic_DNA"/>
</dbReference>
<gene>
    <name evidence="1" type="ORF">RRG08_054394</name>
</gene>
<name>A0AAE1B421_9GAST</name>
<accession>A0AAE1B421</accession>
<evidence type="ECO:0000313" key="1">
    <source>
        <dbReference type="EMBL" id="KAK3799268.1"/>
    </source>
</evidence>
<dbReference type="AlphaFoldDB" id="A0AAE1B421"/>